<gene>
    <name evidence="1" type="ORF">KPL71_024688</name>
</gene>
<keyword evidence="1" id="KW-0808">Transferase</keyword>
<evidence type="ECO:0000313" key="2">
    <source>
        <dbReference type="Proteomes" id="UP000829398"/>
    </source>
</evidence>
<accession>A0ACB8ITI1</accession>
<evidence type="ECO:0000313" key="1">
    <source>
        <dbReference type="EMBL" id="KAH9700421.1"/>
    </source>
</evidence>
<comment type="caution">
    <text evidence="1">The sequence shown here is derived from an EMBL/GenBank/DDBJ whole genome shotgun (WGS) entry which is preliminary data.</text>
</comment>
<dbReference type="EMBL" id="CM039177">
    <property type="protein sequence ID" value="KAH9700421.1"/>
    <property type="molecule type" value="Genomic_DNA"/>
</dbReference>
<keyword evidence="1" id="KW-0418">Kinase</keyword>
<sequence>MALSSSMLNGERGVVVLIVCRVLYSLPLSLLCPGLNLAILSLFALFLDIRLDDSAALSRFKTRPGASSGILLGAVTLPTVMISKLIQLTRAYSLQQIELQELEHMTMQYWATSASCFGVLIFLCLVVLSTPNTKRFPRSFSVWDATLSIFCVATYAVTCCVSLAAISHTGSNTVLKLMWELYHGLVAVMLIQRLLDKFPSCASIGELLLVTVGLVLYFGDMLACTIAKVSGSLISTELVSIKYGIRRSEISIIIQPKFLHLAFGAALAVFLVLEIMRVWRIWPLGQFIHQFMTAFTDHRDSDLLIVSHFSLLLGCALPIWMSSGFNDRPLAPFAGILSLGIGDTMASIVGYKYGVLRWSKTGKKTIEGTAAGITSVLAACSILLPLLASTGYIFTEHWFSLILAVTVSSLLEAYTTQLDNAFIPLIFYSHLCLTSTFLRVFTIISKDSSSDEKLIGVQ</sequence>
<protein>
    <submittedName>
        <fullName evidence="1">Dolichol kinase EVAN</fullName>
    </submittedName>
</protein>
<reference evidence="2" key="1">
    <citation type="journal article" date="2023" name="Hortic. Res.">
        <title>A chromosome-level phased genome enabling allele-level studies in sweet orange: a case study on citrus Huanglongbing tolerance.</title>
        <authorList>
            <person name="Wu B."/>
            <person name="Yu Q."/>
            <person name="Deng Z."/>
            <person name="Duan Y."/>
            <person name="Luo F."/>
            <person name="Gmitter F. Jr."/>
        </authorList>
    </citation>
    <scope>NUCLEOTIDE SEQUENCE [LARGE SCALE GENOMIC DNA]</scope>
    <source>
        <strain evidence="2">cv. Valencia</strain>
    </source>
</reference>
<dbReference type="Proteomes" id="UP000829398">
    <property type="component" value="Chromosome 8"/>
</dbReference>
<name>A0ACB8ITI1_CITSI</name>
<proteinExistence type="predicted"/>
<keyword evidence="2" id="KW-1185">Reference proteome</keyword>
<organism evidence="1 2">
    <name type="scientific">Citrus sinensis</name>
    <name type="common">Sweet orange</name>
    <name type="synonym">Citrus aurantium var. sinensis</name>
    <dbReference type="NCBI Taxonomy" id="2711"/>
    <lineage>
        <taxon>Eukaryota</taxon>
        <taxon>Viridiplantae</taxon>
        <taxon>Streptophyta</taxon>
        <taxon>Embryophyta</taxon>
        <taxon>Tracheophyta</taxon>
        <taxon>Spermatophyta</taxon>
        <taxon>Magnoliopsida</taxon>
        <taxon>eudicotyledons</taxon>
        <taxon>Gunneridae</taxon>
        <taxon>Pentapetalae</taxon>
        <taxon>rosids</taxon>
        <taxon>malvids</taxon>
        <taxon>Sapindales</taxon>
        <taxon>Rutaceae</taxon>
        <taxon>Aurantioideae</taxon>
        <taxon>Citrus</taxon>
    </lineage>
</organism>